<gene>
    <name evidence="6" type="ORF">NYZ99_06190</name>
</gene>
<dbReference type="RefSeq" id="WP_260574459.1">
    <property type="nucleotide sequence ID" value="NZ_CP104205.1"/>
</dbReference>
<organism evidence="6 7">
    <name type="scientific">Maribacter litopenaei</name>
    <dbReference type="NCBI Taxonomy" id="2976127"/>
    <lineage>
        <taxon>Bacteria</taxon>
        <taxon>Pseudomonadati</taxon>
        <taxon>Bacteroidota</taxon>
        <taxon>Flavobacteriia</taxon>
        <taxon>Flavobacteriales</taxon>
        <taxon>Flavobacteriaceae</taxon>
        <taxon>Maribacter</taxon>
    </lineage>
</organism>
<evidence type="ECO:0000256" key="1">
    <source>
        <dbReference type="ARBA" id="ARBA00000971"/>
    </source>
</evidence>
<comment type="similarity">
    <text evidence="4">Belongs to the FKBP-type PPIase family.</text>
</comment>
<dbReference type="InterPro" id="IPR001179">
    <property type="entry name" value="PPIase_FKBP_dom"/>
</dbReference>
<evidence type="ECO:0000313" key="7">
    <source>
        <dbReference type="Proteomes" id="UP001059209"/>
    </source>
</evidence>
<feature type="domain" description="PPIase FKBP-type" evidence="5">
    <location>
        <begin position="111"/>
        <end position="181"/>
    </location>
</feature>
<comment type="catalytic activity">
    <reaction evidence="1 3 4">
        <text>[protein]-peptidylproline (omega=180) = [protein]-peptidylproline (omega=0)</text>
        <dbReference type="Rhea" id="RHEA:16237"/>
        <dbReference type="Rhea" id="RHEA-COMP:10747"/>
        <dbReference type="Rhea" id="RHEA-COMP:10748"/>
        <dbReference type="ChEBI" id="CHEBI:83833"/>
        <dbReference type="ChEBI" id="CHEBI:83834"/>
        <dbReference type="EC" id="5.2.1.8"/>
    </reaction>
</comment>
<evidence type="ECO:0000256" key="3">
    <source>
        <dbReference type="PROSITE-ProRule" id="PRU00277"/>
    </source>
</evidence>
<evidence type="ECO:0000313" key="6">
    <source>
        <dbReference type="EMBL" id="UWX55950.1"/>
    </source>
</evidence>
<accession>A0ABY5YBY1</accession>
<dbReference type="SUPFAM" id="SSF54534">
    <property type="entry name" value="FKBP-like"/>
    <property type="match status" value="1"/>
</dbReference>
<dbReference type="Proteomes" id="UP001059209">
    <property type="component" value="Chromosome"/>
</dbReference>
<protein>
    <recommendedName>
        <fullName evidence="4">Peptidyl-prolyl cis-trans isomerase</fullName>
        <ecNumber evidence="4">5.2.1.8</ecNumber>
    </recommendedName>
</protein>
<name>A0ABY5YBY1_9FLAO</name>
<proteinExistence type="inferred from homology"/>
<sequence length="210" mass="23412">MPPRSIIEVAAEDDAEIREFLSTHFFNYDEFINPPSDFDYKIRFDTIAGDNSQKTPIMFSDTISGANFEFGMETITVESSSFGVTDEEVSDHTLYYLVVRQGGAEEMPTIGDNVVLRYEGTLLDGTLFDASSNQPVTFNLSGVVRGFGNGMEYLKTGTNLIVNDDGTVTYSDYGIGAIFIPSGLAYFNRGSRFYNRSVYSINFQGRLIYI</sequence>
<dbReference type="EMBL" id="CP104205">
    <property type="protein sequence ID" value="UWX55950.1"/>
    <property type="molecule type" value="Genomic_DNA"/>
</dbReference>
<evidence type="ECO:0000259" key="5">
    <source>
        <dbReference type="PROSITE" id="PS50059"/>
    </source>
</evidence>
<evidence type="ECO:0000256" key="4">
    <source>
        <dbReference type="RuleBase" id="RU003915"/>
    </source>
</evidence>
<reference evidence="6" key="1">
    <citation type="submission" date="2022-09" db="EMBL/GenBank/DDBJ databases">
        <title>Maribacter litopenaei sp. nov., isolated from the intestinal tract of the Pacific White Shrimp, Litopenaeus vannamei.</title>
        <authorList>
            <person name="Kim S.Y."/>
            <person name="Hwang C.Y."/>
        </authorList>
    </citation>
    <scope>NUCLEOTIDE SEQUENCE</scope>
    <source>
        <strain evidence="6">HL-LV01</strain>
    </source>
</reference>
<keyword evidence="3 4" id="KW-0413">Isomerase</keyword>
<evidence type="ECO:0000256" key="2">
    <source>
        <dbReference type="ARBA" id="ARBA00023110"/>
    </source>
</evidence>
<dbReference type="Gene3D" id="3.10.50.40">
    <property type="match status" value="1"/>
</dbReference>
<dbReference type="Pfam" id="PF00254">
    <property type="entry name" value="FKBP_C"/>
    <property type="match status" value="1"/>
</dbReference>
<keyword evidence="2 3" id="KW-0697">Rotamase</keyword>
<dbReference type="InterPro" id="IPR046357">
    <property type="entry name" value="PPIase_dom_sf"/>
</dbReference>
<dbReference type="GO" id="GO:0003755">
    <property type="term" value="F:peptidyl-prolyl cis-trans isomerase activity"/>
    <property type="evidence" value="ECO:0007669"/>
    <property type="project" value="UniProtKB-EC"/>
</dbReference>
<dbReference type="PROSITE" id="PS50059">
    <property type="entry name" value="FKBP_PPIASE"/>
    <property type="match status" value="1"/>
</dbReference>
<keyword evidence="7" id="KW-1185">Reference proteome</keyword>
<dbReference type="EC" id="5.2.1.8" evidence="4"/>